<proteinExistence type="predicted"/>
<comment type="caution">
    <text evidence="1">The sequence shown here is derived from an EMBL/GenBank/DDBJ whole genome shotgun (WGS) entry which is preliminary data.</text>
</comment>
<reference evidence="1" key="1">
    <citation type="submission" date="2021-04" db="EMBL/GenBank/DDBJ databases">
        <title>Draft genome sequence of Xylanibacillus composti strain K13.</title>
        <authorList>
            <person name="Uke A."/>
            <person name="Chhe C."/>
            <person name="Baramee S."/>
            <person name="Kosugi A."/>
        </authorList>
    </citation>
    <scope>NUCLEOTIDE SEQUENCE</scope>
    <source>
        <strain evidence="1">K13</strain>
    </source>
</reference>
<name>A0A8J4M1D4_9BACL</name>
<dbReference type="Proteomes" id="UP000677918">
    <property type="component" value="Unassembled WGS sequence"/>
</dbReference>
<evidence type="ECO:0000313" key="1">
    <source>
        <dbReference type="EMBL" id="GIQ67416.1"/>
    </source>
</evidence>
<organism evidence="1 2">
    <name type="scientific">Xylanibacillus composti</name>
    <dbReference type="NCBI Taxonomy" id="1572762"/>
    <lineage>
        <taxon>Bacteria</taxon>
        <taxon>Bacillati</taxon>
        <taxon>Bacillota</taxon>
        <taxon>Bacilli</taxon>
        <taxon>Bacillales</taxon>
        <taxon>Paenibacillaceae</taxon>
        <taxon>Xylanibacillus</taxon>
    </lineage>
</organism>
<keyword evidence="2" id="KW-1185">Reference proteome</keyword>
<accession>A0A8J4M1D4</accession>
<protein>
    <submittedName>
        <fullName evidence="1">Uncharacterized protein</fullName>
    </submittedName>
</protein>
<sequence length="156" mass="17472">MADLTEHSTAGEAKNFLFYHMNSTKAVDGVSEIPRSTVNSSLTKEQAWNVFFGAIMKKEDSEPIHYLALRNMIREFGSYYEDEAASCGNNHMTCIGCGLPPDQIEEYIEMAREEGTTPEQFVMSEEGTYNAFEPGRFYCTSCYVNADMPIIGEDSA</sequence>
<dbReference type="RefSeq" id="WP_213410009.1">
    <property type="nucleotide sequence ID" value="NZ_BOVK01000003.1"/>
</dbReference>
<dbReference type="EMBL" id="BOVK01000003">
    <property type="protein sequence ID" value="GIQ67416.1"/>
    <property type="molecule type" value="Genomic_DNA"/>
</dbReference>
<dbReference type="AlphaFoldDB" id="A0A8J4M1D4"/>
<evidence type="ECO:0000313" key="2">
    <source>
        <dbReference type="Proteomes" id="UP000677918"/>
    </source>
</evidence>
<gene>
    <name evidence="1" type="ORF">XYCOK13_02400</name>
</gene>